<evidence type="ECO:0000256" key="6">
    <source>
        <dbReference type="ARBA" id="ARBA00023170"/>
    </source>
</evidence>
<keyword evidence="5 8" id="KW-0472">Membrane</keyword>
<dbReference type="EMBL" id="MN132955">
    <property type="protein sequence ID" value="QGW50628.1"/>
    <property type="molecule type" value="mRNA"/>
</dbReference>
<organism evidence="9">
    <name type="scientific">Propsilocerus akamusi</name>
    <dbReference type="NCBI Taxonomy" id="903466"/>
    <lineage>
        <taxon>Eukaryota</taxon>
        <taxon>Metazoa</taxon>
        <taxon>Ecdysozoa</taxon>
        <taxon>Arthropoda</taxon>
        <taxon>Hexapoda</taxon>
        <taxon>Insecta</taxon>
        <taxon>Pterygota</taxon>
        <taxon>Neoptera</taxon>
        <taxon>Endopterygota</taxon>
        <taxon>Diptera</taxon>
        <taxon>Nematocera</taxon>
        <taxon>Chironomoidea</taxon>
        <taxon>Chironomidae</taxon>
        <taxon>Propsilocerus</taxon>
    </lineage>
</organism>
<evidence type="ECO:0000256" key="7">
    <source>
        <dbReference type="ARBA" id="ARBA00023224"/>
    </source>
</evidence>
<dbReference type="PANTHER" id="PTHR21143:SF133">
    <property type="entry name" value="GUSTATORY AND PHEROMONE RECEPTOR 32A-RELATED"/>
    <property type="match status" value="1"/>
</dbReference>
<feature type="transmembrane region" description="Helical" evidence="8">
    <location>
        <begin position="50"/>
        <end position="73"/>
    </location>
</feature>
<dbReference type="GO" id="GO:0007165">
    <property type="term" value="P:signal transduction"/>
    <property type="evidence" value="ECO:0007669"/>
    <property type="project" value="UniProtKB-KW"/>
</dbReference>
<evidence type="ECO:0000256" key="2">
    <source>
        <dbReference type="ARBA" id="ARBA00022475"/>
    </source>
</evidence>
<feature type="transmembrane region" description="Helical" evidence="8">
    <location>
        <begin position="12"/>
        <end position="38"/>
    </location>
</feature>
<keyword evidence="7 8" id="KW-0807">Transducer</keyword>
<evidence type="ECO:0000313" key="9">
    <source>
        <dbReference type="EMBL" id="QGW50628.1"/>
    </source>
</evidence>
<keyword evidence="4 8" id="KW-1133">Transmembrane helix</keyword>
<feature type="transmembrane region" description="Helical" evidence="8">
    <location>
        <begin position="437"/>
        <end position="461"/>
    </location>
</feature>
<feature type="transmembrane region" description="Helical" evidence="8">
    <location>
        <begin position="182"/>
        <end position="202"/>
    </location>
</feature>
<feature type="transmembrane region" description="Helical" evidence="8">
    <location>
        <begin position="315"/>
        <end position="341"/>
    </location>
</feature>
<comment type="subcellular location">
    <subcellularLocation>
        <location evidence="1 8">Cell membrane</location>
        <topology evidence="1 8">Multi-pass membrane protein</topology>
    </subcellularLocation>
</comment>
<accession>A0A7D0TD54</accession>
<dbReference type="GO" id="GO:0008049">
    <property type="term" value="P:male courtship behavior"/>
    <property type="evidence" value="ECO:0007669"/>
    <property type="project" value="TreeGrafter"/>
</dbReference>
<evidence type="ECO:0000256" key="3">
    <source>
        <dbReference type="ARBA" id="ARBA00022692"/>
    </source>
</evidence>
<feature type="transmembrane region" description="Helical" evidence="8">
    <location>
        <begin position="516"/>
        <end position="536"/>
    </location>
</feature>
<feature type="transmembrane region" description="Helical" evidence="8">
    <location>
        <begin position="222"/>
        <end position="247"/>
    </location>
</feature>
<keyword evidence="6 8" id="KW-0675">Receptor</keyword>
<dbReference type="AlphaFoldDB" id="A0A7D0TD54"/>
<protein>
    <recommendedName>
        <fullName evidence="8">Gustatory receptor</fullName>
    </recommendedName>
</protein>
<dbReference type="InterPro" id="IPR013604">
    <property type="entry name" value="7TM_chemorcpt"/>
</dbReference>
<evidence type="ECO:0000256" key="8">
    <source>
        <dbReference type="RuleBase" id="RU363108"/>
    </source>
</evidence>
<dbReference type="Pfam" id="PF08395">
    <property type="entry name" value="7tm_7"/>
    <property type="match status" value="2"/>
</dbReference>
<evidence type="ECO:0000256" key="5">
    <source>
        <dbReference type="ARBA" id="ARBA00023136"/>
    </source>
</evidence>
<keyword evidence="2 8" id="KW-1003">Cell membrane</keyword>
<comment type="caution">
    <text evidence="8">Lacks conserved residue(s) required for the propagation of feature annotation.</text>
</comment>
<feature type="transmembrane region" description="Helical" evidence="8">
    <location>
        <begin position="403"/>
        <end position="425"/>
    </location>
</feature>
<dbReference type="GO" id="GO:0005886">
    <property type="term" value="C:plasma membrane"/>
    <property type="evidence" value="ECO:0007669"/>
    <property type="project" value="UniProtKB-SubCell"/>
</dbReference>
<dbReference type="GO" id="GO:0030425">
    <property type="term" value="C:dendrite"/>
    <property type="evidence" value="ECO:0007669"/>
    <property type="project" value="TreeGrafter"/>
</dbReference>
<feature type="transmembrane region" description="Helical" evidence="8">
    <location>
        <begin position="282"/>
        <end position="303"/>
    </location>
</feature>
<dbReference type="PANTHER" id="PTHR21143">
    <property type="entry name" value="INVERTEBRATE GUSTATORY RECEPTOR"/>
    <property type="match status" value="1"/>
</dbReference>
<proteinExistence type="evidence at transcript level"/>
<evidence type="ECO:0000256" key="4">
    <source>
        <dbReference type="ARBA" id="ARBA00022989"/>
    </source>
</evidence>
<comment type="similarity">
    <text evidence="8">Belongs to the insect chemoreceptor superfamily. Gustatory receptor (GR) family.</text>
</comment>
<dbReference type="GO" id="GO:0030424">
    <property type="term" value="C:axon"/>
    <property type="evidence" value="ECO:0007669"/>
    <property type="project" value="TreeGrafter"/>
</dbReference>
<keyword evidence="3 8" id="KW-0812">Transmembrane</keyword>
<reference evidence="9" key="1">
    <citation type="submission" date="2019-07" db="EMBL/GenBank/DDBJ databases">
        <title>Identification and Expression Pattern of Chemosensory Genes from the Transcriptome of the Propsilocerus akamusi.</title>
        <authorList>
            <person name="Yan C."/>
            <person name="Pan L."/>
        </authorList>
    </citation>
    <scope>NUCLEOTIDE SEQUENCE</scope>
</reference>
<name>A0A7D0TD54_9DIPT</name>
<dbReference type="GO" id="GO:0050909">
    <property type="term" value="P:sensory perception of taste"/>
    <property type="evidence" value="ECO:0007669"/>
    <property type="project" value="InterPro"/>
</dbReference>
<comment type="function">
    <text evidence="8">Gustatory receptor which mediates acceptance or avoidance behavior, depending on its substrates.</text>
</comment>
<dbReference type="GO" id="GO:0007635">
    <property type="term" value="P:chemosensory behavior"/>
    <property type="evidence" value="ECO:0007669"/>
    <property type="project" value="TreeGrafter"/>
</dbReference>
<evidence type="ECO:0000256" key="1">
    <source>
        <dbReference type="ARBA" id="ARBA00004651"/>
    </source>
</evidence>
<sequence>MHDKLVDITENISYCYGVPIMFFFMTSFAYIILCLFMAFKVLIESVLMPFVLFLHSMLWVSLFMGLSFANLFVCEMMKAEAKQTAALLHKLANMANDNTFIQKILIFSQQIRHRTPEPTCGLFNFDLKLAFKFCEEYQPKRMFTMEILDIYDAIRPLHLCSKFIGLTSFTIKRDRGIFKGSISAFDISCIILSTFLCCASAFNVATDIKNFINLPEIYTSVFVFNVITMLFYGNLAMNFATNTWLLASREKFAKILNVFTEIDQILATINIKFNYGKHKKVIIFYISTCAIFQFCEIFSVYYLCQINHWENQICFAPVLSIYIILTFLLLSSHFTLFVWAIQLRYQAINKFLCENFSTSHAKKYPININQCQMSYQIAKSHNNLAQISLAHDKLVDLAELISFCYGVSIMMSFGISFGYIVADIFGAFRMLMEDGHLIIIMAFITFFWAMFHISVTFFIIYKADSVKSEAKKIAVLVHKHANYERDPKILKKIILISQQILERTPTLTCGLFTFDLNLVFSMVSGVAIYLIILVQFELASYNENVYNKTVI</sequence>
<dbReference type="GO" id="GO:0043025">
    <property type="term" value="C:neuronal cell body"/>
    <property type="evidence" value="ECO:0007669"/>
    <property type="project" value="TreeGrafter"/>
</dbReference>